<name>A9IIG2_BORPD</name>
<dbReference type="InterPro" id="IPR036505">
    <property type="entry name" value="Amidase/PGRP_sf"/>
</dbReference>
<proteinExistence type="inferred from homology"/>
<feature type="compositionally biased region" description="Pro residues" evidence="6">
    <location>
        <begin position="23"/>
        <end position="32"/>
    </location>
</feature>
<dbReference type="FunFam" id="3.40.80.10:FF:000003">
    <property type="entry name" value="N-acetylmuramoyl-L-alanine amidase"/>
    <property type="match status" value="1"/>
</dbReference>
<sequence>MGAHVQHRRLENPTRARAGQAPHPVPVPGPTPMTPLRPLRHAAALVTAGAALALGGCASGPPGPPRLHIDDSITAVSQDSRVRYIVLHYTSAEAPVSLKLLSQGGVSAHYLITDDARPRVYRLVDETRSAWHAGESRWYEQAWLNPMSIGIELVNTGRADHAHGAPDWQPYPDAQIQALVLLLRDLIVRHHVHPENVVGHSDIAPQRKTDPGPLFPWKRLADAGIGRWYDEAQAAANWVALQRQGLPDIAWFQHQLARLGYACPQHGKLDRATRNVIAAFQMHYRPAVYDGQPDAETAAIIMALSTGPARGDKAD</sequence>
<dbReference type="AlphaFoldDB" id="A9IIG2"/>
<dbReference type="PANTHER" id="PTHR30417">
    <property type="entry name" value="N-ACETYLMURAMOYL-L-ALANINE AMIDASE AMID"/>
    <property type="match status" value="1"/>
</dbReference>
<feature type="region of interest" description="Disordered" evidence="6">
    <location>
        <begin position="1"/>
        <end position="32"/>
    </location>
</feature>
<dbReference type="SUPFAM" id="SSF55846">
    <property type="entry name" value="N-acetylmuramoyl-L-alanine amidase-like"/>
    <property type="match status" value="1"/>
</dbReference>
<evidence type="ECO:0000256" key="5">
    <source>
        <dbReference type="ARBA" id="ARBA00023316"/>
    </source>
</evidence>
<dbReference type="InterPro" id="IPR002477">
    <property type="entry name" value="Peptidoglycan-bd-like"/>
</dbReference>
<dbReference type="GO" id="GO:0009254">
    <property type="term" value="P:peptidoglycan turnover"/>
    <property type="evidence" value="ECO:0007669"/>
    <property type="project" value="TreeGrafter"/>
</dbReference>
<keyword evidence="4 8" id="KW-0378">Hydrolase</keyword>
<evidence type="ECO:0000256" key="3">
    <source>
        <dbReference type="ARBA" id="ARBA00011901"/>
    </source>
</evidence>
<dbReference type="InterPro" id="IPR051206">
    <property type="entry name" value="NAMLAA_amidase_2"/>
</dbReference>
<accession>A9IIG2</accession>
<reference evidence="8 9" key="1">
    <citation type="journal article" date="2008" name="BMC Genomics">
        <title>The missing link: Bordetella petrii is endowed with both the metabolic versatility of environmental bacteria and virulence traits of pathogenic Bordetellae.</title>
        <authorList>
            <person name="Gross R."/>
            <person name="Guzman C.A."/>
            <person name="Sebaihia M."/>
            <person name="Martins Dos Santos V.A."/>
            <person name="Pieper D.H."/>
            <person name="Koebnik R."/>
            <person name="Lechner M."/>
            <person name="Bartels D."/>
            <person name="Buhrmester J."/>
            <person name="Choudhuri J.V."/>
            <person name="Ebensen T."/>
            <person name="Gaigalat L."/>
            <person name="Herrmann S."/>
            <person name="Khachane A.N."/>
            <person name="Larisch C."/>
            <person name="Link S."/>
            <person name="Linke B."/>
            <person name="Meyer F."/>
            <person name="Mormann S."/>
            <person name="Nakunst D."/>
            <person name="Rueckert C."/>
            <person name="Schneiker-Bekel S."/>
            <person name="Schulze K."/>
            <person name="Vorhoelter F.J."/>
            <person name="Yevsa T."/>
            <person name="Engle J.T."/>
            <person name="Goldman W.E."/>
            <person name="Puehler A."/>
            <person name="Goebel U.B."/>
            <person name="Goesmann A."/>
            <person name="Bloecker H."/>
            <person name="Kaiser O."/>
            <person name="Martinez-Arias R."/>
        </authorList>
    </citation>
    <scope>NUCLEOTIDE SEQUENCE [LARGE SCALE GENOMIC DNA]</scope>
    <source>
        <strain evidence="9">ATCC BAA-461 / DSM 12804 / CCUG 43448 / CIP 107267 / Se-1111R</strain>
    </source>
</reference>
<dbReference type="Proteomes" id="UP000001225">
    <property type="component" value="Chromosome"/>
</dbReference>
<dbReference type="GO" id="GO:0008745">
    <property type="term" value="F:N-acetylmuramoyl-L-alanine amidase activity"/>
    <property type="evidence" value="ECO:0007669"/>
    <property type="project" value="UniProtKB-EC"/>
</dbReference>
<comment type="similarity">
    <text evidence="2">Belongs to the N-acetylmuramoyl-L-alanine amidase 2 family.</text>
</comment>
<evidence type="ECO:0000256" key="6">
    <source>
        <dbReference type="SAM" id="MobiDB-lite"/>
    </source>
</evidence>
<evidence type="ECO:0000256" key="4">
    <source>
        <dbReference type="ARBA" id="ARBA00022801"/>
    </source>
</evidence>
<gene>
    <name evidence="8" type="ordered locus">Bpet1747</name>
</gene>
<dbReference type="GO" id="GO:0019867">
    <property type="term" value="C:outer membrane"/>
    <property type="evidence" value="ECO:0007669"/>
    <property type="project" value="TreeGrafter"/>
</dbReference>
<dbReference type="Pfam" id="PF01510">
    <property type="entry name" value="Amidase_2"/>
    <property type="match status" value="1"/>
</dbReference>
<keyword evidence="9" id="KW-1185">Reference proteome</keyword>
<dbReference type="GO" id="GO:0071555">
    <property type="term" value="P:cell wall organization"/>
    <property type="evidence" value="ECO:0007669"/>
    <property type="project" value="UniProtKB-KW"/>
</dbReference>
<dbReference type="CDD" id="cd06583">
    <property type="entry name" value="PGRP"/>
    <property type="match status" value="1"/>
</dbReference>
<feature type="domain" description="N-acetylmuramoyl-L-alanine amidase" evidence="7">
    <location>
        <begin position="70"/>
        <end position="212"/>
    </location>
</feature>
<evidence type="ECO:0000256" key="1">
    <source>
        <dbReference type="ARBA" id="ARBA00001561"/>
    </source>
</evidence>
<keyword evidence="5" id="KW-0961">Cell wall biogenesis/degradation</keyword>
<dbReference type="EC" id="3.5.1.28" evidence="3"/>
<dbReference type="SMART" id="SM00644">
    <property type="entry name" value="Ami_2"/>
    <property type="match status" value="1"/>
</dbReference>
<comment type="catalytic activity">
    <reaction evidence="1">
        <text>Hydrolyzes the link between N-acetylmuramoyl residues and L-amino acid residues in certain cell-wall glycopeptides.</text>
        <dbReference type="EC" id="3.5.1.28"/>
    </reaction>
</comment>
<dbReference type="KEGG" id="bpt:Bpet1747"/>
<dbReference type="Pfam" id="PF01471">
    <property type="entry name" value="PG_binding_1"/>
    <property type="match status" value="1"/>
</dbReference>
<dbReference type="SUPFAM" id="SSF47090">
    <property type="entry name" value="PGBD-like"/>
    <property type="match status" value="1"/>
</dbReference>
<dbReference type="InterPro" id="IPR002502">
    <property type="entry name" value="Amidase_domain"/>
</dbReference>
<evidence type="ECO:0000313" key="8">
    <source>
        <dbReference type="EMBL" id="CAP42086.1"/>
    </source>
</evidence>
<organism evidence="8 9">
    <name type="scientific">Bordetella petrii (strain ATCC BAA-461 / DSM 12804 / CCUG 43448 / CIP 107267 / Se-1111R)</name>
    <dbReference type="NCBI Taxonomy" id="340100"/>
    <lineage>
        <taxon>Bacteria</taxon>
        <taxon>Pseudomonadati</taxon>
        <taxon>Pseudomonadota</taxon>
        <taxon>Betaproteobacteria</taxon>
        <taxon>Burkholderiales</taxon>
        <taxon>Alcaligenaceae</taxon>
        <taxon>Bordetella</taxon>
    </lineage>
</organism>
<evidence type="ECO:0000259" key="7">
    <source>
        <dbReference type="SMART" id="SM00644"/>
    </source>
</evidence>
<evidence type="ECO:0000313" key="9">
    <source>
        <dbReference type="Proteomes" id="UP000001225"/>
    </source>
</evidence>
<protein>
    <recommendedName>
        <fullName evidence="3">N-acetylmuramoyl-L-alanine amidase</fullName>
        <ecNumber evidence="3">3.5.1.28</ecNumber>
    </recommendedName>
</protein>
<dbReference type="Gene3D" id="3.40.80.10">
    <property type="entry name" value="Peptidoglycan recognition protein-like"/>
    <property type="match status" value="1"/>
</dbReference>
<dbReference type="Gene3D" id="1.10.101.10">
    <property type="entry name" value="PGBD-like superfamily/PGBD"/>
    <property type="match status" value="1"/>
</dbReference>
<dbReference type="PANTHER" id="PTHR30417:SF1">
    <property type="entry name" value="N-ACETYLMURAMOYL-L-ALANINE AMIDASE AMID"/>
    <property type="match status" value="1"/>
</dbReference>
<dbReference type="EMBL" id="AM902716">
    <property type="protein sequence ID" value="CAP42086.1"/>
    <property type="molecule type" value="Genomic_DNA"/>
</dbReference>
<evidence type="ECO:0000256" key="2">
    <source>
        <dbReference type="ARBA" id="ARBA00007553"/>
    </source>
</evidence>
<dbReference type="GO" id="GO:0009253">
    <property type="term" value="P:peptidoglycan catabolic process"/>
    <property type="evidence" value="ECO:0007669"/>
    <property type="project" value="InterPro"/>
</dbReference>
<dbReference type="InterPro" id="IPR036366">
    <property type="entry name" value="PGBDSf"/>
</dbReference>
<dbReference type="InterPro" id="IPR036365">
    <property type="entry name" value="PGBD-like_sf"/>
</dbReference>
<dbReference type="STRING" id="94624.Bpet1747"/>
<dbReference type="eggNOG" id="COG3023">
    <property type="taxonomic scope" value="Bacteria"/>
</dbReference>